<evidence type="ECO:0000256" key="10">
    <source>
        <dbReference type="PIRNR" id="PIRNR002884"/>
    </source>
</evidence>
<reference evidence="13 14" key="1">
    <citation type="submission" date="2018-01" db="EMBL/GenBank/DDBJ databases">
        <title>Genome sequence of Iodobacter sp. strain PCH194 isolated from Indian Trans-Himalaya.</title>
        <authorList>
            <person name="Kumar V."/>
            <person name="Thakur V."/>
            <person name="Kumar S."/>
            <person name="Singh D."/>
        </authorList>
    </citation>
    <scope>NUCLEOTIDE SEQUENCE [LARGE SCALE GENOMIC DNA]</scope>
    <source>
        <strain evidence="13 14">PCH194</strain>
    </source>
</reference>
<keyword evidence="5 10" id="KW-0145">Chemotaxis</keyword>
<dbReference type="Pfam" id="PF04344">
    <property type="entry name" value="CheZ"/>
    <property type="match status" value="1"/>
</dbReference>
<dbReference type="GO" id="GO:0050920">
    <property type="term" value="P:regulation of chemotaxis"/>
    <property type="evidence" value="ECO:0007669"/>
    <property type="project" value="InterPro"/>
</dbReference>
<dbReference type="EMBL" id="CP025781">
    <property type="protein sequence ID" value="QBC44785.1"/>
    <property type="molecule type" value="Genomic_DNA"/>
</dbReference>
<evidence type="ECO:0000256" key="8">
    <source>
        <dbReference type="ARBA" id="ARBA00022912"/>
    </source>
</evidence>
<dbReference type="GO" id="GO:0004721">
    <property type="term" value="F:phosphoprotein phosphatase activity"/>
    <property type="evidence" value="ECO:0007669"/>
    <property type="project" value="UniProtKB-KW"/>
</dbReference>
<dbReference type="KEGG" id="ifl:C1H71_15425"/>
<dbReference type="NCBIfam" id="NF008368">
    <property type="entry name" value="PRK11166.1"/>
    <property type="match status" value="1"/>
</dbReference>
<name>A0A7G3GDM5_9NEIS</name>
<dbReference type="EC" id="3.1.3.-" evidence="10"/>
<evidence type="ECO:0000256" key="9">
    <source>
        <dbReference type="ARBA" id="ARBA00029599"/>
    </source>
</evidence>
<dbReference type="Proteomes" id="UP000515917">
    <property type="component" value="Chromosome"/>
</dbReference>
<keyword evidence="7 10" id="KW-0378">Hydrolase</keyword>
<dbReference type="InterPro" id="IPR007439">
    <property type="entry name" value="Chemotax_Pase_CheZ"/>
</dbReference>
<dbReference type="InterPro" id="IPR050992">
    <property type="entry name" value="CheZ_family_phosphatases"/>
</dbReference>
<comment type="subcellular location">
    <subcellularLocation>
        <location evidence="1 10">Cytoplasm</location>
    </subcellularLocation>
</comment>
<dbReference type="GO" id="GO:0009288">
    <property type="term" value="C:bacterial-type flagellum"/>
    <property type="evidence" value="ECO:0007669"/>
    <property type="project" value="InterPro"/>
</dbReference>
<feature type="compositionally biased region" description="Low complexity" evidence="12">
    <location>
        <begin position="35"/>
        <end position="49"/>
    </location>
</feature>
<evidence type="ECO:0000256" key="12">
    <source>
        <dbReference type="SAM" id="MobiDB-lite"/>
    </source>
</evidence>
<protein>
    <recommendedName>
        <fullName evidence="3 10">Protein phosphatase CheZ</fullName>
        <ecNumber evidence="10">3.1.3.-</ecNumber>
    </recommendedName>
    <alternativeName>
        <fullName evidence="9 10">Chemotaxis protein CheZ</fullName>
    </alternativeName>
</protein>
<evidence type="ECO:0000256" key="6">
    <source>
        <dbReference type="ARBA" id="ARBA00022779"/>
    </source>
</evidence>
<keyword evidence="6 10" id="KW-0283">Flagellar rotation</keyword>
<keyword evidence="8 10" id="KW-0904">Protein phosphatase</keyword>
<comment type="function">
    <text evidence="10">Plays an important role in bacterial chemotaxis signal transduction pathway by accelerating the dephosphorylation of phosphorylated CheY (CheY-P).</text>
</comment>
<sequence>MNDHALNSGDSADLEALFDSISNKESEPEAPAPAPASAEVSPLAASSPPVTLTAEEMNDPARAMFSHIGQLTRKLHDTLKELGLDKSLEKAATDIPDARDRLSYIATLTEQAADRTLNALDFAKPIQDKISDDAKALGTQWDKLLANQLSVDEFKALVEKTRTHLNDTVTGSDQVSSKMLEIMMAQDFQDLTGQVIKKVLAMSKQMEAHLMDFLLLFSPQGTVVRHEALTVDGDASLLNGPVINPEGRTDVVANQGQVDDLLESLGF</sequence>
<dbReference type="RefSeq" id="WP_130107306.1">
    <property type="nucleotide sequence ID" value="NZ_CP025781.1"/>
</dbReference>
<dbReference type="PANTHER" id="PTHR43693:SF1">
    <property type="entry name" value="PROTEIN PHOSPHATASE CHEZ"/>
    <property type="match status" value="1"/>
</dbReference>
<dbReference type="Gene3D" id="1.10.287.500">
    <property type="entry name" value="Helix hairpin bin"/>
    <property type="match status" value="1"/>
</dbReference>
<evidence type="ECO:0000256" key="7">
    <source>
        <dbReference type="ARBA" id="ARBA00022801"/>
    </source>
</evidence>
<dbReference type="AlphaFoldDB" id="A0A7G3GDM5"/>
<dbReference type="GO" id="GO:0097588">
    <property type="term" value="P:archaeal or bacterial-type flagellum-dependent cell motility"/>
    <property type="evidence" value="ECO:0007669"/>
    <property type="project" value="UniProtKB-KW"/>
</dbReference>
<organism evidence="13 14">
    <name type="scientific">Iodobacter fluviatilis</name>
    <dbReference type="NCBI Taxonomy" id="537"/>
    <lineage>
        <taxon>Bacteria</taxon>
        <taxon>Pseudomonadati</taxon>
        <taxon>Pseudomonadota</taxon>
        <taxon>Betaproteobacteria</taxon>
        <taxon>Neisseriales</taxon>
        <taxon>Chitinibacteraceae</taxon>
        <taxon>Iodobacter</taxon>
    </lineage>
</organism>
<feature type="region of interest" description="Disordered" evidence="12">
    <location>
        <begin position="1"/>
        <end position="50"/>
    </location>
</feature>
<keyword evidence="4 10" id="KW-0963">Cytoplasm</keyword>
<feature type="site" description="Enhances dephosphorylation of CheY-P" evidence="11">
    <location>
        <position position="194"/>
    </location>
</feature>
<comment type="subunit">
    <text evidence="10">Homodimer.</text>
</comment>
<accession>A0A7G3GDM5</accession>
<evidence type="ECO:0000313" key="13">
    <source>
        <dbReference type="EMBL" id="QBC44785.1"/>
    </source>
</evidence>
<keyword evidence="14" id="KW-1185">Reference proteome</keyword>
<evidence type="ECO:0000256" key="5">
    <source>
        <dbReference type="ARBA" id="ARBA00022500"/>
    </source>
</evidence>
<dbReference type="GO" id="GO:0005737">
    <property type="term" value="C:cytoplasm"/>
    <property type="evidence" value="ECO:0007669"/>
    <property type="project" value="UniProtKB-SubCell"/>
</dbReference>
<evidence type="ECO:0000256" key="3">
    <source>
        <dbReference type="ARBA" id="ARBA00018484"/>
    </source>
</evidence>
<gene>
    <name evidence="13" type="ORF">C1H71_15425</name>
</gene>
<evidence type="ECO:0000256" key="11">
    <source>
        <dbReference type="PIRSR" id="PIRSR002884-1"/>
    </source>
</evidence>
<comment type="similarity">
    <text evidence="2 10">Belongs to the CheZ family.</text>
</comment>
<evidence type="ECO:0000313" key="14">
    <source>
        <dbReference type="Proteomes" id="UP000515917"/>
    </source>
</evidence>
<evidence type="ECO:0000256" key="4">
    <source>
        <dbReference type="ARBA" id="ARBA00022490"/>
    </source>
</evidence>
<dbReference type="PANTHER" id="PTHR43693">
    <property type="entry name" value="PROTEIN PHOSPHATASE CHEZ"/>
    <property type="match status" value="1"/>
</dbReference>
<evidence type="ECO:0000256" key="1">
    <source>
        <dbReference type="ARBA" id="ARBA00004496"/>
    </source>
</evidence>
<dbReference type="GO" id="GO:0006935">
    <property type="term" value="P:chemotaxis"/>
    <property type="evidence" value="ECO:0007669"/>
    <property type="project" value="UniProtKB-KW"/>
</dbReference>
<dbReference type="SUPFAM" id="SSF75708">
    <property type="entry name" value="Chemotaxis phosphatase CheZ"/>
    <property type="match status" value="1"/>
</dbReference>
<proteinExistence type="inferred from homology"/>
<evidence type="ECO:0000256" key="2">
    <source>
        <dbReference type="ARBA" id="ARBA00005908"/>
    </source>
</evidence>
<dbReference type="PIRSF" id="PIRSF002884">
    <property type="entry name" value="CheZ"/>
    <property type="match status" value="1"/>
</dbReference>